<dbReference type="AlphaFoldDB" id="A0A024FTS8"/>
<evidence type="ECO:0000313" key="2">
    <source>
        <dbReference type="Proteomes" id="UP000053237"/>
    </source>
</evidence>
<comment type="caution">
    <text evidence="1">The sequence shown here is derived from an EMBL/GenBank/DDBJ whole genome shotgun (WGS) entry which is preliminary data.</text>
</comment>
<dbReference type="EMBL" id="CAIX01000275">
    <property type="protein sequence ID" value="CCI10505.1"/>
    <property type="molecule type" value="Genomic_DNA"/>
</dbReference>
<evidence type="ECO:0000313" key="1">
    <source>
        <dbReference type="EMBL" id="CCI10505.1"/>
    </source>
</evidence>
<dbReference type="Proteomes" id="UP000053237">
    <property type="component" value="Unassembled WGS sequence"/>
</dbReference>
<organism evidence="1 2">
    <name type="scientific">Albugo candida</name>
    <dbReference type="NCBI Taxonomy" id="65357"/>
    <lineage>
        <taxon>Eukaryota</taxon>
        <taxon>Sar</taxon>
        <taxon>Stramenopiles</taxon>
        <taxon>Oomycota</taxon>
        <taxon>Peronosporomycetes</taxon>
        <taxon>Albuginales</taxon>
        <taxon>Albuginaceae</taxon>
        <taxon>Albugo</taxon>
    </lineage>
</organism>
<sequence>MRKNMMQRCYKSASCKLFRNRRIRLNPDCFVNDCNRQTFVCRRSQVSFPISSDYVLFWFISDILVLPERDSLLYTYHSHAMLTLTQIFVSIHCRCDPNVCRRV</sequence>
<accession>A0A024FTS8</accession>
<name>A0A024FTS8_9STRA</name>
<gene>
    <name evidence="1" type="ORF">BN9_103960</name>
</gene>
<keyword evidence="2" id="KW-1185">Reference proteome</keyword>
<protein>
    <submittedName>
        <fullName evidence="1">Uncharacterized protein</fullName>
    </submittedName>
</protein>
<reference evidence="1 2" key="1">
    <citation type="submission" date="2012-05" db="EMBL/GenBank/DDBJ databases">
        <title>Recombination and specialization in a pathogen metapopulation.</title>
        <authorList>
            <person name="Gardiner A."/>
            <person name="Kemen E."/>
            <person name="Schultz-Larsen T."/>
            <person name="MacLean D."/>
            <person name="Van Oosterhout C."/>
            <person name="Jones J.D.G."/>
        </authorList>
    </citation>
    <scope>NUCLEOTIDE SEQUENCE [LARGE SCALE GENOMIC DNA]</scope>
    <source>
        <strain evidence="1 2">Ac Nc2</strain>
    </source>
</reference>
<proteinExistence type="predicted"/>
<dbReference type="InParanoid" id="A0A024FTS8"/>